<dbReference type="NCBIfam" id="TIGR00237">
    <property type="entry name" value="xseA"/>
    <property type="match status" value="1"/>
</dbReference>
<dbReference type="InterPro" id="IPR020579">
    <property type="entry name" value="Exonuc_VII_lsu_C"/>
</dbReference>
<comment type="catalytic activity">
    <reaction evidence="5 6">
        <text>Exonucleolytic cleavage in either 5'- to 3'- or 3'- to 5'-direction to yield nucleoside 5'-phosphates.</text>
        <dbReference type="EC" id="3.1.11.6"/>
    </reaction>
</comment>
<dbReference type="Proteomes" id="UP001447516">
    <property type="component" value="Unassembled WGS sequence"/>
</dbReference>
<dbReference type="InterPro" id="IPR003753">
    <property type="entry name" value="Exonuc_VII_L"/>
</dbReference>
<evidence type="ECO:0000256" key="3">
    <source>
        <dbReference type="ARBA" id="ARBA00022801"/>
    </source>
</evidence>
<evidence type="ECO:0000256" key="6">
    <source>
        <dbReference type="RuleBase" id="RU004355"/>
    </source>
</evidence>
<keyword evidence="10" id="KW-1185">Reference proteome</keyword>
<sequence>MSAKTSPEAPLPIRSVLQMVAQWIGKLGTVWVEGQITELTARGGTVFLTLRDPVANVSARITCSRAVYEASVPRPVDGARVVMNVKPDFWVNRGSFAFTALEIRPVGIGELLARLERLRQVLAGEGLFNVDRKRRLPFLPGTVGLVCGRDSAAERDVLENSRRRWPAVRFKVEQVAVQGQYAVGEVTEALRKLDADPEVDVIIIARGGGSLEDLLPFSDESLVRAVAACRTPVVSAIGHEQDSPLLDLVADVRASTPTDAAKKVVPDVGEQLTLIHQLRDRGRRVLRGWVDREMSWLESVRSRPSLADPVRELDRRAEQVDALRERSRRCLSASLDRSADSLEHLRARLVALSPAATLERGYAIAQRPSGEVVRLAGDVKPGDELTVRFSDDRVTVTAQDA</sequence>
<protein>
    <recommendedName>
        <fullName evidence="5">Exodeoxyribonuclease 7 large subunit</fullName>
        <ecNumber evidence="5">3.1.11.6</ecNumber>
    </recommendedName>
    <alternativeName>
        <fullName evidence="5">Exodeoxyribonuclease VII large subunit</fullName>
        <shortName evidence="5">Exonuclease VII large subunit</shortName>
    </alternativeName>
</protein>
<proteinExistence type="inferred from homology"/>
<feature type="domain" description="OB-fold nucleic acid binding" evidence="8">
    <location>
        <begin position="14"/>
        <end position="103"/>
    </location>
</feature>
<evidence type="ECO:0000256" key="4">
    <source>
        <dbReference type="ARBA" id="ARBA00022839"/>
    </source>
</evidence>
<comment type="subunit">
    <text evidence="5">Heterooligomer composed of large and small subunits.</text>
</comment>
<keyword evidence="4 5" id="KW-0269">Exonuclease</keyword>
<organism evidence="9 10">
    <name type="scientific">Microbispora maris</name>
    <dbReference type="NCBI Taxonomy" id="3144104"/>
    <lineage>
        <taxon>Bacteria</taxon>
        <taxon>Bacillati</taxon>
        <taxon>Actinomycetota</taxon>
        <taxon>Actinomycetes</taxon>
        <taxon>Streptosporangiales</taxon>
        <taxon>Streptosporangiaceae</taxon>
        <taxon>Microbispora</taxon>
    </lineage>
</organism>
<dbReference type="CDD" id="cd04489">
    <property type="entry name" value="ExoVII_LU_OBF"/>
    <property type="match status" value="1"/>
</dbReference>
<dbReference type="GO" id="GO:0008855">
    <property type="term" value="F:exodeoxyribonuclease VII activity"/>
    <property type="evidence" value="ECO:0007669"/>
    <property type="project" value="UniProtKB-EC"/>
</dbReference>
<keyword evidence="2 5" id="KW-0540">Nuclease</keyword>
<evidence type="ECO:0000259" key="8">
    <source>
        <dbReference type="Pfam" id="PF13742"/>
    </source>
</evidence>
<dbReference type="InterPro" id="IPR025824">
    <property type="entry name" value="OB-fold_nuc-bd_dom"/>
</dbReference>
<comment type="subcellular location">
    <subcellularLocation>
        <location evidence="5 6">Cytoplasm</location>
    </subcellularLocation>
</comment>
<comment type="similarity">
    <text evidence="5 6">Belongs to the XseA family.</text>
</comment>
<dbReference type="HAMAP" id="MF_00378">
    <property type="entry name" value="Exonuc_7_L"/>
    <property type="match status" value="1"/>
</dbReference>
<accession>A0ABV0ANY0</accession>
<evidence type="ECO:0000256" key="2">
    <source>
        <dbReference type="ARBA" id="ARBA00022722"/>
    </source>
</evidence>
<dbReference type="PANTHER" id="PTHR30008:SF0">
    <property type="entry name" value="EXODEOXYRIBONUCLEASE 7 LARGE SUBUNIT"/>
    <property type="match status" value="1"/>
</dbReference>
<dbReference type="Pfam" id="PF13742">
    <property type="entry name" value="tRNA_anti_2"/>
    <property type="match status" value="1"/>
</dbReference>
<dbReference type="Pfam" id="PF02601">
    <property type="entry name" value="Exonuc_VII_L"/>
    <property type="match status" value="1"/>
</dbReference>
<evidence type="ECO:0000256" key="1">
    <source>
        <dbReference type="ARBA" id="ARBA00022490"/>
    </source>
</evidence>
<keyword evidence="3 5" id="KW-0378">Hydrolase</keyword>
<evidence type="ECO:0000259" key="7">
    <source>
        <dbReference type="Pfam" id="PF02601"/>
    </source>
</evidence>
<dbReference type="EC" id="3.1.11.6" evidence="5"/>
<reference evidence="9 10" key="1">
    <citation type="submission" date="2024-05" db="EMBL/GenBank/DDBJ databases">
        <title>Microbispora sp.ZYX-F-249.</title>
        <authorList>
            <person name="Xie H."/>
        </authorList>
    </citation>
    <scope>NUCLEOTIDE SEQUENCE [LARGE SCALE GENOMIC DNA]</scope>
    <source>
        <strain evidence="9 10">ZYX-F-249</strain>
    </source>
</reference>
<feature type="domain" description="Exonuclease VII large subunit C-terminal" evidence="7">
    <location>
        <begin position="127"/>
        <end position="349"/>
    </location>
</feature>
<name>A0ABV0ANY0_9ACTN</name>
<evidence type="ECO:0000313" key="10">
    <source>
        <dbReference type="Proteomes" id="UP001447516"/>
    </source>
</evidence>
<dbReference type="EMBL" id="JBDJAW010000013">
    <property type="protein sequence ID" value="MEN3536995.1"/>
    <property type="molecule type" value="Genomic_DNA"/>
</dbReference>
<dbReference type="PANTHER" id="PTHR30008">
    <property type="entry name" value="EXODEOXYRIBONUCLEASE 7 LARGE SUBUNIT"/>
    <property type="match status" value="1"/>
</dbReference>
<comment type="caution">
    <text evidence="9">The sequence shown here is derived from an EMBL/GenBank/DDBJ whole genome shotgun (WGS) entry which is preliminary data.</text>
</comment>
<dbReference type="RefSeq" id="WP_346226979.1">
    <property type="nucleotide sequence ID" value="NZ_JBDJAW010000013.1"/>
</dbReference>
<gene>
    <name evidence="5 9" type="primary">xseA</name>
    <name evidence="9" type="ORF">AAH991_17920</name>
</gene>
<evidence type="ECO:0000313" key="9">
    <source>
        <dbReference type="EMBL" id="MEN3536995.1"/>
    </source>
</evidence>
<keyword evidence="1 5" id="KW-0963">Cytoplasm</keyword>
<comment type="function">
    <text evidence="5">Bidirectionally degrades single-stranded DNA into large acid-insoluble oligonucleotides, which are then degraded further into small acid-soluble oligonucleotides.</text>
</comment>
<evidence type="ECO:0000256" key="5">
    <source>
        <dbReference type="HAMAP-Rule" id="MF_00378"/>
    </source>
</evidence>